<sequence length="95" mass="10659">MMLISTSASTYSTSAMLATDSANHDGELSPLASYSRSLHDYTLRLWTESRRLAEEKARQRAQRRKQILDEEDRLRAQAPAALPSMQMTGTTSIRA</sequence>
<dbReference type="Proteomes" id="UP000305948">
    <property type="component" value="Unassembled WGS sequence"/>
</dbReference>
<dbReference type="AlphaFoldDB" id="A0A5C3NHF4"/>
<feature type="compositionally biased region" description="Polar residues" evidence="1">
    <location>
        <begin position="85"/>
        <end position="95"/>
    </location>
</feature>
<dbReference type="OrthoDB" id="3201819at2759"/>
<accession>A0A5C3NHF4</accession>
<dbReference type="EMBL" id="ML213503">
    <property type="protein sequence ID" value="TFK56750.1"/>
    <property type="molecule type" value="Genomic_DNA"/>
</dbReference>
<organism evidence="2 3">
    <name type="scientific">Heliocybe sulcata</name>
    <dbReference type="NCBI Taxonomy" id="5364"/>
    <lineage>
        <taxon>Eukaryota</taxon>
        <taxon>Fungi</taxon>
        <taxon>Dikarya</taxon>
        <taxon>Basidiomycota</taxon>
        <taxon>Agaricomycotina</taxon>
        <taxon>Agaricomycetes</taxon>
        <taxon>Gloeophyllales</taxon>
        <taxon>Gloeophyllaceae</taxon>
        <taxon>Heliocybe</taxon>
    </lineage>
</organism>
<name>A0A5C3NHF4_9AGAM</name>
<evidence type="ECO:0000313" key="3">
    <source>
        <dbReference type="Proteomes" id="UP000305948"/>
    </source>
</evidence>
<reference evidence="2 3" key="1">
    <citation type="journal article" date="2019" name="Nat. Ecol. Evol.">
        <title>Megaphylogeny resolves global patterns of mushroom evolution.</title>
        <authorList>
            <person name="Varga T."/>
            <person name="Krizsan K."/>
            <person name="Foldi C."/>
            <person name="Dima B."/>
            <person name="Sanchez-Garcia M."/>
            <person name="Sanchez-Ramirez S."/>
            <person name="Szollosi G.J."/>
            <person name="Szarkandi J.G."/>
            <person name="Papp V."/>
            <person name="Albert L."/>
            <person name="Andreopoulos W."/>
            <person name="Angelini C."/>
            <person name="Antonin V."/>
            <person name="Barry K.W."/>
            <person name="Bougher N.L."/>
            <person name="Buchanan P."/>
            <person name="Buyck B."/>
            <person name="Bense V."/>
            <person name="Catcheside P."/>
            <person name="Chovatia M."/>
            <person name="Cooper J."/>
            <person name="Damon W."/>
            <person name="Desjardin D."/>
            <person name="Finy P."/>
            <person name="Geml J."/>
            <person name="Haridas S."/>
            <person name="Hughes K."/>
            <person name="Justo A."/>
            <person name="Karasinski D."/>
            <person name="Kautmanova I."/>
            <person name="Kiss B."/>
            <person name="Kocsube S."/>
            <person name="Kotiranta H."/>
            <person name="LaButti K.M."/>
            <person name="Lechner B.E."/>
            <person name="Liimatainen K."/>
            <person name="Lipzen A."/>
            <person name="Lukacs Z."/>
            <person name="Mihaltcheva S."/>
            <person name="Morgado L.N."/>
            <person name="Niskanen T."/>
            <person name="Noordeloos M.E."/>
            <person name="Ohm R.A."/>
            <person name="Ortiz-Santana B."/>
            <person name="Ovrebo C."/>
            <person name="Racz N."/>
            <person name="Riley R."/>
            <person name="Savchenko A."/>
            <person name="Shiryaev A."/>
            <person name="Soop K."/>
            <person name="Spirin V."/>
            <person name="Szebenyi C."/>
            <person name="Tomsovsky M."/>
            <person name="Tulloss R.E."/>
            <person name="Uehling J."/>
            <person name="Grigoriev I.V."/>
            <person name="Vagvolgyi C."/>
            <person name="Papp T."/>
            <person name="Martin F.M."/>
            <person name="Miettinen O."/>
            <person name="Hibbett D.S."/>
            <person name="Nagy L.G."/>
        </authorList>
    </citation>
    <scope>NUCLEOTIDE SEQUENCE [LARGE SCALE GENOMIC DNA]</scope>
    <source>
        <strain evidence="2 3">OMC1185</strain>
    </source>
</reference>
<feature type="region of interest" description="Disordered" evidence="1">
    <location>
        <begin position="54"/>
        <end position="95"/>
    </location>
</feature>
<evidence type="ECO:0000313" key="2">
    <source>
        <dbReference type="EMBL" id="TFK56750.1"/>
    </source>
</evidence>
<protein>
    <submittedName>
        <fullName evidence="2">Uncharacterized protein</fullName>
    </submittedName>
</protein>
<keyword evidence="3" id="KW-1185">Reference proteome</keyword>
<gene>
    <name evidence="2" type="ORF">OE88DRAFT_1650200</name>
</gene>
<feature type="compositionally biased region" description="Basic and acidic residues" evidence="1">
    <location>
        <begin position="66"/>
        <end position="75"/>
    </location>
</feature>
<proteinExistence type="predicted"/>
<evidence type="ECO:0000256" key="1">
    <source>
        <dbReference type="SAM" id="MobiDB-lite"/>
    </source>
</evidence>